<sequence>MNSGDGPSCECKVGRVSHEYGLDDMDTALTTRWRGEGGEEHSLRELEAVFNRAVLRAALQRANVEVLEGELENTYRLLVDDEVSAGSRTQAENRLERDGVDVETVRSDFVSHQSIHTHLRECLDVEKKRERKDPIESARDTVFAMESRTEKVVDNHLARLRENDFDLDGYDVFVDVTVACESCGRHHDVGALLDAGGCDCESAT</sequence>
<evidence type="ECO:0000313" key="1">
    <source>
        <dbReference type="EMBL" id="MFC7198668.1"/>
    </source>
</evidence>
<gene>
    <name evidence="1" type="primary">rdfA</name>
    <name evidence="1" type="ORF">ACFQJ9_04400</name>
</gene>
<dbReference type="EMBL" id="JBHTAR010000011">
    <property type="protein sequence ID" value="MFC7198668.1"/>
    <property type="molecule type" value="Genomic_DNA"/>
</dbReference>
<dbReference type="RefSeq" id="WP_279528627.1">
    <property type="nucleotide sequence ID" value="NZ_CP122312.1"/>
</dbReference>
<comment type="caution">
    <text evidence="1">The sequence shown here is derived from an EMBL/GenBank/DDBJ whole genome shotgun (WGS) entry which is preliminary data.</text>
</comment>
<dbReference type="InterPro" id="IPR048925">
    <property type="entry name" value="RdfA"/>
</dbReference>
<reference evidence="1 2" key="1">
    <citation type="journal article" date="2019" name="Int. J. Syst. Evol. Microbiol.">
        <title>The Global Catalogue of Microorganisms (GCM) 10K type strain sequencing project: providing services to taxonomists for standard genome sequencing and annotation.</title>
        <authorList>
            <consortium name="The Broad Institute Genomics Platform"/>
            <consortium name="The Broad Institute Genome Sequencing Center for Infectious Disease"/>
            <person name="Wu L."/>
            <person name="Ma J."/>
        </authorList>
    </citation>
    <scope>NUCLEOTIDE SEQUENCE [LARGE SCALE GENOMIC DNA]</scope>
    <source>
        <strain evidence="1 2">XZGYJ-43</strain>
    </source>
</reference>
<dbReference type="AlphaFoldDB" id="A0ABD5Z0G9"/>
<accession>A0ABD5Z0G9</accession>
<dbReference type="Pfam" id="PF21811">
    <property type="entry name" value="RdfA"/>
    <property type="match status" value="1"/>
</dbReference>
<protein>
    <submittedName>
        <fullName evidence="1">Rod-determining factor RdfA</fullName>
    </submittedName>
</protein>
<keyword evidence="2" id="KW-1185">Reference proteome</keyword>
<dbReference type="Proteomes" id="UP001596447">
    <property type="component" value="Unassembled WGS sequence"/>
</dbReference>
<evidence type="ECO:0000313" key="2">
    <source>
        <dbReference type="Proteomes" id="UP001596447"/>
    </source>
</evidence>
<organism evidence="1 2">
    <name type="scientific">Halospeciosus flavus</name>
    <dbReference type="NCBI Taxonomy" id="3032283"/>
    <lineage>
        <taxon>Archaea</taxon>
        <taxon>Methanobacteriati</taxon>
        <taxon>Methanobacteriota</taxon>
        <taxon>Stenosarchaea group</taxon>
        <taxon>Halobacteria</taxon>
        <taxon>Halobacteriales</taxon>
        <taxon>Halobacteriaceae</taxon>
        <taxon>Halospeciosus</taxon>
    </lineage>
</organism>
<name>A0ABD5Z0G9_9EURY</name>
<proteinExistence type="predicted"/>